<evidence type="ECO:0000313" key="1">
    <source>
        <dbReference type="EMBL" id="KAJ3559769.1"/>
    </source>
</evidence>
<reference evidence="1" key="1">
    <citation type="submission" date="2022-07" db="EMBL/GenBank/DDBJ databases">
        <title>Genome Sequence of Phlebia brevispora.</title>
        <authorList>
            <person name="Buettner E."/>
        </authorList>
    </citation>
    <scope>NUCLEOTIDE SEQUENCE</scope>
    <source>
        <strain evidence="1">MPL23</strain>
    </source>
</reference>
<dbReference type="EMBL" id="JANHOG010000010">
    <property type="protein sequence ID" value="KAJ3559769.1"/>
    <property type="molecule type" value="Genomic_DNA"/>
</dbReference>
<sequence length="566" mass="64416">MSGRNITEMSSTIQTFSPRVTFFLRPDLPLVPWPSSPLVVVSAPNMTPFDNLATLSNMFLAVLAFVLAVLAAKYVYALRRRARLPPGPKTSWFGSNQLPKSHQWLTYAQWRRTYGDIVYIYVFGNPIIVLNSADAINDLFEKRSAIYSSRPMRTMVNELMGFNWLFSSMPYGPRWRKHRALFHQHFHVESLPTVHPVILKEVHVLLRNLSDNPDGLFHHARRSAASIVTMLSYGHQIAPEGDDYVTIADTALSGLGKAGIWGTYLVDYFPFLKHIPMWMPGAGFKKQAWEWKQASQAMLNMPFKMVKERMAKGTAIPCFTTTLLEQFATTDRDSLDEELIKDVAAIAYAAGADTTVSAMLSFFLAVTVYPEVQAKAQVELDRVISRSRLPTFEDRADLPYIDCLVWECLRWNPVTPLGLARTVTEDDEYRGYYIPKGTTMMPNVWAILHDEAMYPDPLRFNPDRFADEKRKKELGINEPPLAAFGFGRRLCPGRWLAVETIWITVATVLAVYKVTKARDENGCEIQPDTEYTPTMLSRPKPFRCVFTPRSDIAAELVRQTDEENNY</sequence>
<accession>A0ACC1TFB9</accession>
<organism evidence="1 2">
    <name type="scientific">Phlebia brevispora</name>
    <dbReference type="NCBI Taxonomy" id="194682"/>
    <lineage>
        <taxon>Eukaryota</taxon>
        <taxon>Fungi</taxon>
        <taxon>Dikarya</taxon>
        <taxon>Basidiomycota</taxon>
        <taxon>Agaricomycotina</taxon>
        <taxon>Agaricomycetes</taxon>
        <taxon>Polyporales</taxon>
        <taxon>Meruliaceae</taxon>
        <taxon>Phlebia</taxon>
    </lineage>
</organism>
<comment type="caution">
    <text evidence="1">The sequence shown here is derived from an EMBL/GenBank/DDBJ whole genome shotgun (WGS) entry which is preliminary data.</text>
</comment>
<name>A0ACC1TFB9_9APHY</name>
<proteinExistence type="predicted"/>
<keyword evidence="2" id="KW-1185">Reference proteome</keyword>
<dbReference type="Proteomes" id="UP001148662">
    <property type="component" value="Unassembled WGS sequence"/>
</dbReference>
<evidence type="ECO:0000313" key="2">
    <source>
        <dbReference type="Proteomes" id="UP001148662"/>
    </source>
</evidence>
<gene>
    <name evidence="1" type="ORF">NM688_g146</name>
</gene>
<protein>
    <submittedName>
        <fullName evidence="1">Uncharacterized protein</fullName>
    </submittedName>
</protein>